<dbReference type="AlphaFoldDB" id="A0A163CWE8"/>
<dbReference type="EMBL" id="JYNV01000210">
    <property type="protein sequence ID" value="KZM22740.1"/>
    <property type="molecule type" value="Genomic_DNA"/>
</dbReference>
<sequence>MTRVEAVRSLRISQGIFSIVNFGLASYPKASTVLTAFNFINWAATATFLAYLNTLGDRLADRYSESKTTEDLAAIISTYQSALQQSNPPVLDRISGGRNVLRYHAVRSDWQRAYEDTKISIGLVPRLTDWAPGKNDKQYVLGQIFGLASDATAVAMSAGQAPSVALSLLEQGRSVLAAFLREIRTDIGDLQAKHPDLASDFIRFRGMLDVPATKEMTASQEDGQPASRDVTSMRSRTGLDFDNLLVKIREQAGFEDFQLSPSEEDMKASARCRPIVVIDVSELRPDAILVEPSEIRCVALPLLRTAELEEMGQQGDRGSPAILERLWVAVTEPILDALGYTEPVSGDNWPQIWWILTGKLSKLPLHAAGHRGLKSIETVLDRAMSP</sequence>
<evidence type="ECO:0000313" key="1">
    <source>
        <dbReference type="EMBL" id="KZM22740.1"/>
    </source>
</evidence>
<comment type="caution">
    <text evidence="1">The sequence shown here is derived from an EMBL/GenBank/DDBJ whole genome shotgun (WGS) entry which is preliminary data.</text>
</comment>
<organism evidence="1 2">
    <name type="scientific">Didymella rabiei</name>
    <name type="common">Chickpea ascochyta blight fungus</name>
    <name type="synonym">Mycosphaerella rabiei</name>
    <dbReference type="NCBI Taxonomy" id="5454"/>
    <lineage>
        <taxon>Eukaryota</taxon>
        <taxon>Fungi</taxon>
        <taxon>Dikarya</taxon>
        <taxon>Ascomycota</taxon>
        <taxon>Pezizomycotina</taxon>
        <taxon>Dothideomycetes</taxon>
        <taxon>Pleosporomycetidae</taxon>
        <taxon>Pleosporales</taxon>
        <taxon>Pleosporineae</taxon>
        <taxon>Didymellaceae</taxon>
        <taxon>Ascochyta</taxon>
    </lineage>
</organism>
<gene>
    <name evidence="1" type="ORF">ST47_g6115</name>
</gene>
<keyword evidence="2" id="KW-1185">Reference proteome</keyword>
<name>A0A163CWE8_DIDRA</name>
<protein>
    <submittedName>
        <fullName evidence="1">Ribosome</fullName>
    </submittedName>
</protein>
<accession>A0A163CWE8</accession>
<dbReference type="STRING" id="5454.A0A163CWE8"/>
<reference evidence="1 2" key="1">
    <citation type="journal article" date="2016" name="Sci. Rep.">
        <title>Draft genome sequencing and secretome analysis of fungal phytopathogen Ascochyta rabiei provides insight into the necrotrophic effector repertoire.</title>
        <authorList>
            <person name="Verma S."/>
            <person name="Gazara R.K."/>
            <person name="Nizam S."/>
            <person name="Parween S."/>
            <person name="Chattopadhyay D."/>
            <person name="Verma P.K."/>
        </authorList>
    </citation>
    <scope>NUCLEOTIDE SEQUENCE [LARGE SCALE GENOMIC DNA]</scope>
    <source>
        <strain evidence="1 2">ArDII</strain>
    </source>
</reference>
<evidence type="ECO:0000313" key="2">
    <source>
        <dbReference type="Proteomes" id="UP000076837"/>
    </source>
</evidence>
<dbReference type="Proteomes" id="UP000076837">
    <property type="component" value="Unassembled WGS sequence"/>
</dbReference>
<proteinExistence type="predicted"/>